<feature type="compositionally biased region" description="Basic and acidic residues" evidence="1">
    <location>
        <begin position="340"/>
        <end position="358"/>
    </location>
</feature>
<gene>
    <name evidence="2" type="ORF">C1H76_2467</name>
</gene>
<protein>
    <submittedName>
        <fullName evidence="2">Uncharacterized protein</fullName>
    </submittedName>
</protein>
<sequence length="367" mass="41261">MASSKGSIHPVLRKSPTPSDSGSIPPPTRRLRFATHAAAQVTSDPDRHQSPLSTRSRHALVSTTTEVIYLESQSQVDIPVPTEVVDLTQDSDDEAGVQASALQPGNNTNHGVENFIVDDMVPGHRRMLRLIDQARSVNDFVPQDKDWVLRRSRDAPMFRSDINHYDGLVGMARFTNAVHAQHQKADTELGGACGRVVQKLCDLQFGPGALQGYLDKHGSDRFIGHCRRSCKATNNPFRSVRFKEFMNQLGQLSNLANHKRKRILLVIIGVDGSFIDLIYWHKLRHVLSETHHIDVCFYFDKHAGFSPIMPLASLLENPFGEPLTAYFFTRLVKLADARRRPHGPDWRDEYRDGDKERNSLTNIAQAT</sequence>
<proteinExistence type="predicted"/>
<feature type="region of interest" description="Disordered" evidence="1">
    <location>
        <begin position="1"/>
        <end position="58"/>
    </location>
</feature>
<name>A0A4U7BAG7_9PEZI</name>
<dbReference type="Proteomes" id="UP000308133">
    <property type="component" value="Unassembled WGS sequence"/>
</dbReference>
<organism evidence="2 3">
    <name type="scientific">Elsinoe australis</name>
    <dbReference type="NCBI Taxonomy" id="40998"/>
    <lineage>
        <taxon>Eukaryota</taxon>
        <taxon>Fungi</taxon>
        <taxon>Dikarya</taxon>
        <taxon>Ascomycota</taxon>
        <taxon>Pezizomycotina</taxon>
        <taxon>Dothideomycetes</taxon>
        <taxon>Dothideomycetidae</taxon>
        <taxon>Myriangiales</taxon>
        <taxon>Elsinoaceae</taxon>
        <taxon>Elsinoe</taxon>
    </lineage>
</organism>
<accession>A0A4U7BAG7</accession>
<dbReference type="EMBL" id="PTQR01000030">
    <property type="protein sequence ID" value="TKX25234.1"/>
    <property type="molecule type" value="Genomic_DNA"/>
</dbReference>
<evidence type="ECO:0000313" key="3">
    <source>
        <dbReference type="Proteomes" id="UP000308133"/>
    </source>
</evidence>
<feature type="region of interest" description="Disordered" evidence="1">
    <location>
        <begin position="340"/>
        <end position="367"/>
    </location>
</feature>
<comment type="caution">
    <text evidence="2">The sequence shown here is derived from an EMBL/GenBank/DDBJ whole genome shotgun (WGS) entry which is preliminary data.</text>
</comment>
<evidence type="ECO:0000313" key="2">
    <source>
        <dbReference type="EMBL" id="TKX25234.1"/>
    </source>
</evidence>
<reference evidence="2 3" key="1">
    <citation type="submission" date="2018-02" db="EMBL/GenBank/DDBJ databases">
        <title>Draft genome sequences of Elsinoe sp., causing black scab on jojoba.</title>
        <authorList>
            <person name="Stodart B."/>
            <person name="Jeffress S."/>
            <person name="Ash G."/>
            <person name="Arun Chinnappa K."/>
        </authorList>
    </citation>
    <scope>NUCLEOTIDE SEQUENCE [LARGE SCALE GENOMIC DNA]</scope>
    <source>
        <strain evidence="2 3">Hillstone_2</strain>
    </source>
</reference>
<dbReference type="AlphaFoldDB" id="A0A4U7BAG7"/>
<evidence type="ECO:0000256" key="1">
    <source>
        <dbReference type="SAM" id="MobiDB-lite"/>
    </source>
</evidence>